<keyword evidence="2 8" id="KW-0645">Protease</keyword>
<evidence type="ECO:0000313" key="9">
    <source>
        <dbReference type="EMBL" id="QBE97946.1"/>
    </source>
</evidence>
<dbReference type="EMBL" id="CP035945">
    <property type="protein sequence ID" value="QBE97946.1"/>
    <property type="molecule type" value="Genomic_DNA"/>
</dbReference>
<dbReference type="RefSeq" id="WP_130181546.1">
    <property type="nucleotide sequence ID" value="NZ_CP035945.1"/>
</dbReference>
<keyword evidence="3" id="KW-0227">DNA damage</keyword>
<evidence type="ECO:0000256" key="7">
    <source>
        <dbReference type="ARBA" id="ARBA00023239"/>
    </source>
</evidence>
<keyword evidence="7" id="KW-0456">Lyase</keyword>
<dbReference type="GO" id="GO:0006508">
    <property type="term" value="P:proteolysis"/>
    <property type="evidence" value="ECO:0007669"/>
    <property type="project" value="UniProtKB-KW"/>
</dbReference>
<evidence type="ECO:0000256" key="2">
    <source>
        <dbReference type="ARBA" id="ARBA00022670"/>
    </source>
</evidence>
<dbReference type="InterPro" id="IPR036590">
    <property type="entry name" value="SRAP-like"/>
</dbReference>
<protein>
    <recommendedName>
        <fullName evidence="8">Abasic site processing protein</fullName>
        <ecNumber evidence="8">3.4.-.-</ecNumber>
    </recommendedName>
</protein>
<evidence type="ECO:0000256" key="3">
    <source>
        <dbReference type="ARBA" id="ARBA00022763"/>
    </source>
</evidence>
<keyword evidence="4 8" id="KW-0378">Hydrolase</keyword>
<dbReference type="GO" id="GO:0008233">
    <property type="term" value="F:peptidase activity"/>
    <property type="evidence" value="ECO:0007669"/>
    <property type="project" value="UniProtKB-KW"/>
</dbReference>
<gene>
    <name evidence="9" type="primary">yedK</name>
    <name evidence="9" type="ORF">PMF13cell1_03509</name>
</gene>
<dbReference type="EC" id="3.4.-.-" evidence="8"/>
<dbReference type="PANTHER" id="PTHR13604:SF0">
    <property type="entry name" value="ABASIC SITE PROCESSING PROTEIN HMCES"/>
    <property type="match status" value="1"/>
</dbReference>
<evidence type="ECO:0000256" key="4">
    <source>
        <dbReference type="ARBA" id="ARBA00022801"/>
    </source>
</evidence>
<dbReference type="PANTHER" id="PTHR13604">
    <property type="entry name" value="DC12-RELATED"/>
    <property type="match status" value="1"/>
</dbReference>
<evidence type="ECO:0000256" key="1">
    <source>
        <dbReference type="ARBA" id="ARBA00008136"/>
    </source>
</evidence>
<dbReference type="KEGG" id="bpro:PMF13cell1_03509"/>
<dbReference type="Proteomes" id="UP000289794">
    <property type="component" value="Chromosome"/>
</dbReference>
<dbReference type="GO" id="GO:0003697">
    <property type="term" value="F:single-stranded DNA binding"/>
    <property type="evidence" value="ECO:0007669"/>
    <property type="project" value="InterPro"/>
</dbReference>
<name>A0A4P6M0G4_9FIRM</name>
<evidence type="ECO:0000256" key="8">
    <source>
        <dbReference type="RuleBase" id="RU364100"/>
    </source>
</evidence>
<comment type="similarity">
    <text evidence="1 8">Belongs to the SOS response-associated peptidase family.</text>
</comment>
<evidence type="ECO:0000256" key="6">
    <source>
        <dbReference type="ARBA" id="ARBA00023125"/>
    </source>
</evidence>
<dbReference type="Pfam" id="PF02586">
    <property type="entry name" value="SRAP"/>
    <property type="match status" value="1"/>
</dbReference>
<keyword evidence="6" id="KW-0238">DNA-binding</keyword>
<proteinExistence type="inferred from homology"/>
<dbReference type="Gene3D" id="3.90.1680.10">
    <property type="entry name" value="SOS response associated peptidase-like"/>
    <property type="match status" value="1"/>
</dbReference>
<keyword evidence="5" id="KW-0190">Covalent protein-DNA linkage</keyword>
<evidence type="ECO:0000313" key="10">
    <source>
        <dbReference type="Proteomes" id="UP000289794"/>
    </source>
</evidence>
<evidence type="ECO:0000256" key="5">
    <source>
        <dbReference type="ARBA" id="ARBA00023124"/>
    </source>
</evidence>
<dbReference type="AlphaFoldDB" id="A0A4P6M0G4"/>
<organism evidence="9 10">
    <name type="scientific">Blautia producta</name>
    <dbReference type="NCBI Taxonomy" id="33035"/>
    <lineage>
        <taxon>Bacteria</taxon>
        <taxon>Bacillati</taxon>
        <taxon>Bacillota</taxon>
        <taxon>Clostridia</taxon>
        <taxon>Lachnospirales</taxon>
        <taxon>Lachnospiraceae</taxon>
        <taxon>Blautia</taxon>
    </lineage>
</organism>
<dbReference type="GO" id="GO:0016829">
    <property type="term" value="F:lyase activity"/>
    <property type="evidence" value="ECO:0007669"/>
    <property type="project" value="UniProtKB-KW"/>
</dbReference>
<dbReference type="InterPro" id="IPR003738">
    <property type="entry name" value="SRAP"/>
</dbReference>
<dbReference type="GO" id="GO:0106300">
    <property type="term" value="P:protein-DNA covalent cross-linking repair"/>
    <property type="evidence" value="ECO:0007669"/>
    <property type="project" value="InterPro"/>
</dbReference>
<accession>A0A4P6M0G4</accession>
<reference evidence="9 10" key="1">
    <citation type="submission" date="2019-01" db="EMBL/GenBank/DDBJ databases">
        <title>PMF-metabolizing Aryl O-demethylase.</title>
        <authorList>
            <person name="Kim M."/>
        </authorList>
    </citation>
    <scope>NUCLEOTIDE SEQUENCE [LARGE SCALE GENOMIC DNA]</scope>
    <source>
        <strain evidence="9 10">PMF1</strain>
    </source>
</reference>
<dbReference type="SUPFAM" id="SSF143081">
    <property type="entry name" value="BB1717-like"/>
    <property type="match status" value="1"/>
</dbReference>
<sequence>MCGRYYIDDDTIREIEKLVRQIDKKLLEEKSRDVFPSQNAPAVTGRDGVLCGEELVWGFPGFEKSRVIFNARQETALEKRTFRDSLLLRRCVIPAKNFYEWNRKKEKYTFARSDGRILFLAGIYDQYGEEERFVILTTEANDSMSRVHDRMPLILEERQIKDWIFSREKAEEMLGQTPVMLNGSTEYEQQTLDLQ</sequence>